<proteinExistence type="predicted"/>
<dbReference type="PANTHER" id="PTHR47738">
    <property type="entry name" value="PTS SYSTEM FRUCTOSE-LIKE EIIA COMPONENT-RELATED"/>
    <property type="match status" value="1"/>
</dbReference>
<dbReference type="Gene3D" id="3.40.930.10">
    <property type="entry name" value="Mannitol-specific EII, Chain A"/>
    <property type="match status" value="1"/>
</dbReference>
<dbReference type="SUPFAM" id="SSF55804">
    <property type="entry name" value="Phoshotransferase/anion transport protein"/>
    <property type="match status" value="1"/>
</dbReference>
<accession>A0A443VRK1</accession>
<dbReference type="AlphaFoldDB" id="A0A443VRK1"/>
<dbReference type="PANTHER" id="PTHR47738:SF3">
    <property type="entry name" value="PHOSPHOTRANSFERASE SYSTEM MANNITOL_FRUCTOSE-SPECIFIC IIA DOMAIN CONTAINING PROTEIN"/>
    <property type="match status" value="1"/>
</dbReference>
<dbReference type="PROSITE" id="PS51094">
    <property type="entry name" value="PTS_EIIA_TYPE_2"/>
    <property type="match status" value="1"/>
</dbReference>
<dbReference type="Pfam" id="PF00359">
    <property type="entry name" value="PTS_EIIA_2"/>
    <property type="match status" value="1"/>
</dbReference>
<comment type="caution">
    <text evidence="2">The sequence shown here is derived from an EMBL/GenBank/DDBJ whole genome shotgun (WGS) entry which is preliminary data.</text>
</comment>
<dbReference type="InterPro" id="IPR016152">
    <property type="entry name" value="PTrfase/Anion_transptr"/>
</dbReference>
<gene>
    <name evidence="2" type="ORF">DN603_06920</name>
</gene>
<protein>
    <submittedName>
        <fullName evidence="2">PTS sugar transporter subunit IIA</fullName>
    </submittedName>
</protein>
<sequence length="173" mass="19480">MTDSRYVTHKSLTGTRGVFMSIATSLDNDFILLNHPGGERETLFGEVGNLLYRHGFVESTYLSALISREENNPTAMQLERIGVAIPHVDVEHIKEEKLVVVTCPEGIEFKQAEDPDEVMSVQVIFFLLLKEKDAHIDFLMKMIGLFRQTDKMDAILKASSPSVVKTLLEEVIN</sequence>
<evidence type="ECO:0000259" key="1">
    <source>
        <dbReference type="PROSITE" id="PS51094"/>
    </source>
</evidence>
<dbReference type="InterPro" id="IPR051541">
    <property type="entry name" value="PTS_SugarTrans_NitroReg"/>
</dbReference>
<organism evidence="2 3">
    <name type="scientific">Raoultella planticola</name>
    <name type="common">Klebsiella planticola</name>
    <dbReference type="NCBI Taxonomy" id="575"/>
    <lineage>
        <taxon>Bacteria</taxon>
        <taxon>Pseudomonadati</taxon>
        <taxon>Pseudomonadota</taxon>
        <taxon>Gammaproteobacteria</taxon>
        <taxon>Enterobacterales</taxon>
        <taxon>Enterobacteriaceae</taxon>
        <taxon>Klebsiella/Raoultella group</taxon>
        <taxon>Raoultella</taxon>
    </lineage>
</organism>
<dbReference type="EMBL" id="QKOX01000005">
    <property type="protein sequence ID" value="RWT24517.1"/>
    <property type="molecule type" value="Genomic_DNA"/>
</dbReference>
<reference evidence="2 3" key="1">
    <citation type="submission" date="2018-06" db="EMBL/GenBank/DDBJ databases">
        <title>Carbapenemase-producing Enterobacteriaceae present in wastewater treatment plant effluent and nearby surface waters in the US.</title>
        <authorList>
            <person name="Mathys D.A."/>
            <person name="Mollenkopf D.F."/>
            <person name="Feicht S.M."/>
            <person name="Adams R.J."/>
            <person name="Albers A.L."/>
            <person name="Stuever D.M."/>
            <person name="Daniels J.B."/>
            <person name="Wittum T.E."/>
        </authorList>
    </citation>
    <scope>NUCLEOTIDE SEQUENCE [LARGE SCALE GENOMIC DNA]</scope>
    <source>
        <strain evidence="2 3">GEO_47_Down_B</strain>
    </source>
</reference>
<evidence type="ECO:0000313" key="3">
    <source>
        <dbReference type="Proteomes" id="UP000288843"/>
    </source>
</evidence>
<evidence type="ECO:0000313" key="2">
    <source>
        <dbReference type="EMBL" id="RWT24517.1"/>
    </source>
</evidence>
<dbReference type="InterPro" id="IPR002178">
    <property type="entry name" value="PTS_EIIA_type-2_dom"/>
</dbReference>
<name>A0A443VRK1_RAOPL</name>
<dbReference type="CDD" id="cd00211">
    <property type="entry name" value="PTS_IIA_fru"/>
    <property type="match status" value="1"/>
</dbReference>
<feature type="domain" description="PTS EIIA type-2" evidence="1">
    <location>
        <begin position="24"/>
        <end position="171"/>
    </location>
</feature>
<dbReference type="Proteomes" id="UP000288843">
    <property type="component" value="Unassembled WGS sequence"/>
</dbReference>
<keyword evidence="2" id="KW-0813">Transport</keyword>
<keyword evidence="2" id="KW-0762">Sugar transport</keyword>